<comment type="caution">
    <text evidence="3">The sequence shown here is derived from an EMBL/GenBank/DDBJ whole genome shotgun (WGS) entry which is preliminary data.</text>
</comment>
<protein>
    <submittedName>
        <fullName evidence="3">Enoyl-CoA hydratase/isomerase family protein</fullName>
    </submittedName>
</protein>
<dbReference type="InterPro" id="IPR029045">
    <property type="entry name" value="ClpP/crotonase-like_dom_sf"/>
</dbReference>
<dbReference type="AlphaFoldDB" id="A0AAI9IYR3"/>
<evidence type="ECO:0000256" key="2">
    <source>
        <dbReference type="ARBA" id="ARBA00023239"/>
    </source>
</evidence>
<dbReference type="InterPro" id="IPR014748">
    <property type="entry name" value="Enoyl-CoA_hydra_C"/>
</dbReference>
<comment type="similarity">
    <text evidence="1">Belongs to the enoyl-CoA hydratase/isomerase family.</text>
</comment>
<dbReference type="Gene3D" id="1.10.12.10">
    <property type="entry name" value="Lyase 2-enoyl-coa Hydratase, Chain A, domain 2"/>
    <property type="match status" value="1"/>
</dbReference>
<dbReference type="GO" id="GO:0006635">
    <property type="term" value="P:fatty acid beta-oxidation"/>
    <property type="evidence" value="ECO:0007669"/>
    <property type="project" value="TreeGrafter"/>
</dbReference>
<dbReference type="Pfam" id="PF00378">
    <property type="entry name" value="ECH_1"/>
    <property type="match status" value="1"/>
</dbReference>
<dbReference type="InterPro" id="IPR001753">
    <property type="entry name" value="Enoyl-CoA_hydra/iso"/>
</dbReference>
<gene>
    <name evidence="3" type="ORF">L566_3970</name>
</gene>
<dbReference type="PANTHER" id="PTHR11941:SF54">
    <property type="entry name" value="ENOYL-COA HYDRATASE, MITOCHONDRIAL"/>
    <property type="match status" value="1"/>
</dbReference>
<evidence type="ECO:0000313" key="4">
    <source>
        <dbReference type="Proteomes" id="UP000018679"/>
    </source>
</evidence>
<dbReference type="CDD" id="cd06558">
    <property type="entry name" value="crotonase-like"/>
    <property type="match status" value="1"/>
</dbReference>
<dbReference type="Proteomes" id="UP000018679">
    <property type="component" value="Unassembled WGS sequence"/>
</dbReference>
<dbReference type="GO" id="GO:0016829">
    <property type="term" value="F:lyase activity"/>
    <property type="evidence" value="ECO:0007669"/>
    <property type="project" value="UniProtKB-KW"/>
</dbReference>
<dbReference type="SUPFAM" id="SSF52096">
    <property type="entry name" value="ClpP/crotonase"/>
    <property type="match status" value="1"/>
</dbReference>
<reference evidence="3 4" key="1">
    <citation type="journal article" date="2013" name="Genome Announc.">
        <title>Genome Sequences of 28 Bordetella pertussis U.S. Outbreak Strains Dating from 2010 to 2012.</title>
        <authorList>
            <person name="Harvill E.T."/>
            <person name="Goodfield L.L."/>
            <person name="Ivanov Y."/>
            <person name="Meyer J.A."/>
            <person name="Newth C."/>
            <person name="Cassiday P."/>
            <person name="Tondella M.L."/>
            <person name="Liao P."/>
            <person name="Zimmerman J."/>
            <person name="Meert K."/>
            <person name="Wessel D."/>
            <person name="Berger J."/>
            <person name="Dean J.M."/>
            <person name="Holubkov R."/>
            <person name="Burr J."/>
            <person name="Liu T."/>
            <person name="Brinkac L."/>
            <person name="Kim M."/>
            <person name="Losada L."/>
        </authorList>
    </citation>
    <scope>NUCLEOTIDE SEQUENCE [LARGE SCALE GENOMIC DNA]</scope>
    <source>
        <strain evidence="3 4">CHLA-26</strain>
    </source>
</reference>
<proteinExistence type="inferred from homology"/>
<keyword evidence="2" id="KW-0456">Lyase</keyword>
<evidence type="ECO:0000313" key="3">
    <source>
        <dbReference type="EMBL" id="ETH29447.1"/>
    </source>
</evidence>
<dbReference type="EMBL" id="AXSB02000040">
    <property type="protein sequence ID" value="ETH29447.1"/>
    <property type="molecule type" value="Genomic_DNA"/>
</dbReference>
<dbReference type="PANTHER" id="PTHR11941">
    <property type="entry name" value="ENOYL-COA HYDRATASE-RELATED"/>
    <property type="match status" value="1"/>
</dbReference>
<evidence type="ECO:0000256" key="1">
    <source>
        <dbReference type="ARBA" id="ARBA00005254"/>
    </source>
</evidence>
<dbReference type="Gene3D" id="3.90.226.10">
    <property type="entry name" value="2-enoyl-CoA Hydratase, Chain A, domain 1"/>
    <property type="match status" value="1"/>
</dbReference>
<name>A0AAI9IYR3_BORPT</name>
<sequence>MNYKYIYRALPMSCQGTPRAVRGPRAGPGVPQSRQSRHSFGFLDALARNLKIYSLPQAREHGAQRSGGRPAGCAAPCKHFQILSPISKRRRWMAGTIDITHEGAVSTMTINAPPLNVFSVEMLHALLEGLQALEQREQTRAIVIRGAGSRAFSAGANLNDQADFSEHDARMLRVIGREVVERIETLEKPVITAIEGWCIGGGTGIAWIGDIRIASDTAKFRAGDAYLGIIPTWSIGMVRLVHFLGRNRTLGLLLLGEDIDAAAALELGLVTRVVPAGEFNEQVAQIAARLATAAPMSVKAIKLAVRAQYRDNTDRAAQLEEEWCTRIWASEDKNEGIAAFKEKRQPRFKGR</sequence>
<organism evidence="3 4">
    <name type="scientific">Bordetella pertussis CHLA-26</name>
    <dbReference type="NCBI Taxonomy" id="1331284"/>
    <lineage>
        <taxon>Bacteria</taxon>
        <taxon>Pseudomonadati</taxon>
        <taxon>Pseudomonadota</taxon>
        <taxon>Betaproteobacteria</taxon>
        <taxon>Burkholderiales</taxon>
        <taxon>Alcaligenaceae</taxon>
        <taxon>Bordetella</taxon>
    </lineage>
</organism>
<accession>A0AAI9IYR3</accession>